<dbReference type="GO" id="GO:0003924">
    <property type="term" value="F:GTPase activity"/>
    <property type="evidence" value="ECO:0007669"/>
    <property type="project" value="InterPro"/>
</dbReference>
<evidence type="ECO:0000256" key="5">
    <source>
        <dbReference type="SAM" id="MobiDB-lite"/>
    </source>
</evidence>
<organism evidence="6 7">
    <name type="scientific">Testicularia cyperi</name>
    <dbReference type="NCBI Taxonomy" id="1882483"/>
    <lineage>
        <taxon>Eukaryota</taxon>
        <taxon>Fungi</taxon>
        <taxon>Dikarya</taxon>
        <taxon>Basidiomycota</taxon>
        <taxon>Ustilaginomycotina</taxon>
        <taxon>Ustilaginomycetes</taxon>
        <taxon>Ustilaginales</taxon>
        <taxon>Anthracoideaceae</taxon>
        <taxon>Testicularia</taxon>
    </lineage>
</organism>
<dbReference type="Gene3D" id="3.40.50.300">
    <property type="entry name" value="P-loop containing nucleotide triphosphate hydrolases"/>
    <property type="match status" value="1"/>
</dbReference>
<protein>
    <submittedName>
        <fullName evidence="6">Ras-domain-containing protein</fullName>
    </submittedName>
</protein>
<dbReference type="EMBL" id="KZ819188">
    <property type="protein sequence ID" value="PWZ03682.1"/>
    <property type="molecule type" value="Genomic_DNA"/>
</dbReference>
<evidence type="ECO:0000256" key="4">
    <source>
        <dbReference type="ARBA" id="ARBA00023289"/>
    </source>
</evidence>
<evidence type="ECO:0000256" key="2">
    <source>
        <dbReference type="ARBA" id="ARBA00022741"/>
    </source>
</evidence>
<evidence type="ECO:0000256" key="1">
    <source>
        <dbReference type="ARBA" id="ARBA00006270"/>
    </source>
</evidence>
<dbReference type="InterPro" id="IPR005225">
    <property type="entry name" value="Small_GTP-bd"/>
</dbReference>
<feature type="compositionally biased region" description="Polar residues" evidence="5">
    <location>
        <begin position="543"/>
        <end position="552"/>
    </location>
</feature>
<keyword evidence="4" id="KW-0636">Prenylation</keyword>
<dbReference type="InterPro" id="IPR001806">
    <property type="entry name" value="Small_GTPase"/>
</dbReference>
<dbReference type="InParanoid" id="A0A317XZZ3"/>
<dbReference type="GO" id="GO:0000329">
    <property type="term" value="C:fungal-type vacuole membrane"/>
    <property type="evidence" value="ECO:0007669"/>
    <property type="project" value="TreeGrafter"/>
</dbReference>
<dbReference type="PANTHER" id="PTHR47981:SF20">
    <property type="entry name" value="RAS-RELATED PROTEIN RAB-7A"/>
    <property type="match status" value="1"/>
</dbReference>
<feature type="compositionally biased region" description="Low complexity" evidence="5">
    <location>
        <begin position="502"/>
        <end position="511"/>
    </location>
</feature>
<accession>A0A317XZZ3</accession>
<keyword evidence="7" id="KW-1185">Reference proteome</keyword>
<dbReference type="PROSITE" id="PS51419">
    <property type="entry name" value="RAB"/>
    <property type="match status" value="1"/>
</dbReference>
<dbReference type="SMART" id="SM00173">
    <property type="entry name" value="RAS"/>
    <property type="match status" value="1"/>
</dbReference>
<comment type="similarity">
    <text evidence="1">Belongs to the small GTPase superfamily. Rab family.</text>
</comment>
<keyword evidence="3" id="KW-0342">GTP-binding</keyword>
<feature type="region of interest" description="Disordered" evidence="5">
    <location>
        <begin position="212"/>
        <end position="267"/>
    </location>
</feature>
<dbReference type="STRING" id="1882483.A0A317XZZ3"/>
<dbReference type="FunFam" id="3.40.50.300:FF:001447">
    <property type="entry name" value="Ras-related protein Rab-1B"/>
    <property type="match status" value="1"/>
</dbReference>
<proteinExistence type="inferred from homology"/>
<reference evidence="6 7" key="1">
    <citation type="journal article" date="2018" name="Mol. Biol. Evol.">
        <title>Broad Genomic Sampling Reveals a Smut Pathogenic Ancestry of the Fungal Clade Ustilaginomycotina.</title>
        <authorList>
            <person name="Kijpornyongpan T."/>
            <person name="Mondo S.J."/>
            <person name="Barry K."/>
            <person name="Sandor L."/>
            <person name="Lee J."/>
            <person name="Lipzen A."/>
            <person name="Pangilinan J."/>
            <person name="LaButti K."/>
            <person name="Hainaut M."/>
            <person name="Henrissat B."/>
            <person name="Grigoriev I.V."/>
            <person name="Spatafora J.W."/>
            <person name="Aime M.C."/>
        </authorList>
    </citation>
    <scope>NUCLEOTIDE SEQUENCE [LARGE SCALE GENOMIC DNA]</scope>
    <source>
        <strain evidence="6 7">MCA 3645</strain>
    </source>
</reference>
<keyword evidence="4" id="KW-0449">Lipoprotein</keyword>
<dbReference type="Proteomes" id="UP000246740">
    <property type="component" value="Unassembled WGS sequence"/>
</dbReference>
<dbReference type="PRINTS" id="PR00449">
    <property type="entry name" value="RASTRNSFRMNG"/>
</dbReference>
<dbReference type="Pfam" id="PF00071">
    <property type="entry name" value="Ras"/>
    <property type="match status" value="1"/>
</dbReference>
<dbReference type="SUPFAM" id="SSF52540">
    <property type="entry name" value="P-loop containing nucleoside triphosphate hydrolases"/>
    <property type="match status" value="1"/>
</dbReference>
<evidence type="ECO:0000313" key="6">
    <source>
        <dbReference type="EMBL" id="PWZ03682.1"/>
    </source>
</evidence>
<feature type="compositionally biased region" description="Polar residues" evidence="5">
    <location>
        <begin position="1"/>
        <end position="25"/>
    </location>
</feature>
<dbReference type="SMART" id="SM00174">
    <property type="entry name" value="RHO"/>
    <property type="match status" value="1"/>
</dbReference>
<evidence type="ECO:0000256" key="3">
    <source>
        <dbReference type="ARBA" id="ARBA00023134"/>
    </source>
</evidence>
<evidence type="ECO:0000313" key="7">
    <source>
        <dbReference type="Proteomes" id="UP000246740"/>
    </source>
</evidence>
<dbReference type="OrthoDB" id="9989112at2759"/>
<feature type="compositionally biased region" description="Polar residues" evidence="5">
    <location>
        <begin position="251"/>
        <end position="262"/>
    </location>
</feature>
<dbReference type="PANTHER" id="PTHR47981">
    <property type="entry name" value="RAB FAMILY"/>
    <property type="match status" value="1"/>
</dbReference>
<feature type="compositionally biased region" description="Basic residues" evidence="5">
    <location>
        <begin position="382"/>
        <end position="392"/>
    </location>
</feature>
<feature type="compositionally biased region" description="Polar residues" evidence="5">
    <location>
        <begin position="463"/>
        <end position="477"/>
    </location>
</feature>
<keyword evidence="2" id="KW-0547">Nucleotide-binding</keyword>
<dbReference type="GO" id="GO:0005770">
    <property type="term" value="C:late endosome"/>
    <property type="evidence" value="ECO:0007669"/>
    <property type="project" value="TreeGrafter"/>
</dbReference>
<dbReference type="GO" id="GO:0032889">
    <property type="term" value="P:regulation of vacuole fusion, non-autophagic"/>
    <property type="evidence" value="ECO:0007669"/>
    <property type="project" value="TreeGrafter"/>
</dbReference>
<gene>
    <name evidence="6" type="ORF">BCV70DRAFT_184811</name>
</gene>
<dbReference type="NCBIfam" id="TIGR00231">
    <property type="entry name" value="small_GTP"/>
    <property type="match status" value="1"/>
</dbReference>
<dbReference type="InterPro" id="IPR027417">
    <property type="entry name" value="P-loop_NTPase"/>
</dbReference>
<dbReference type="AlphaFoldDB" id="A0A317XZZ3"/>
<feature type="compositionally biased region" description="Polar residues" evidence="5">
    <location>
        <begin position="411"/>
        <end position="429"/>
    </location>
</feature>
<feature type="region of interest" description="Disordered" evidence="5">
    <location>
        <begin position="381"/>
        <end position="561"/>
    </location>
</feature>
<dbReference type="GO" id="GO:0005525">
    <property type="term" value="F:GTP binding"/>
    <property type="evidence" value="ECO:0007669"/>
    <property type="project" value="UniProtKB-KW"/>
</dbReference>
<name>A0A317XZZ3_9BASI</name>
<dbReference type="SMART" id="SM00175">
    <property type="entry name" value="RAB"/>
    <property type="match status" value="1"/>
</dbReference>
<sequence>MQTQPSFPRQRPTHVQNSSNTTFSSAVAAAPSSRTLDSISSCTSMKPIAPKRAIKVVLIGDGGSGKTSMRNHFLTGTFSPSYRATIGADFITKTLPVDPSRPDGEKATLQIWDTAGQERFQSLGSAFYRGADAVIITMDLTKAQLVPGTGSVSSLERIKTWYDAFMDKAPGPSNEDDRKRFCWICAANKVDVVDKYRLPKVERSKIRDILDSLVPSPAEQPDWGIDDGQHGKRPSGAEEPADPAEVLSRPDPNSSPSASPLTPTKARSAHMADLHPMEAMSLGDSAKDKSAKMAAATVSANGATTEMTRQLSNASTAAQSKVGGTIKTLYETPFQTLSGAPQVVTSPAATEQPNRNSGFLSSFMNASSIKGRMGIRDQSFHARGRGHQKRQSIKSIEVFQPANEDDDVNTGVRSANSFAFPQSAQTPPRKTSAAMGSSMVAPRDRQRVDSTMSLGAPSIYHTPRSSTMFSASPTPQTALGLAANAESVEETEPMPALTHRLSSTSSAATATNDNRPLRAPKSINDLFQPGFKEPATPKPSRAADSTASTISSLPVPENPVSELPADIEQGFTLFYTSAKTGHNLERMFQHIVTRVVASETFAQQSLESQQDADEQERIRLQHENTIRRTIRLASGKNPDRKWGCC</sequence>
<feature type="region of interest" description="Disordered" evidence="5">
    <location>
        <begin position="1"/>
        <end position="26"/>
    </location>
</feature>